<evidence type="ECO:0000259" key="6">
    <source>
        <dbReference type="Pfam" id="PF01926"/>
    </source>
</evidence>
<dbReference type="GO" id="GO:0003924">
    <property type="term" value="F:GTPase activity"/>
    <property type="evidence" value="ECO:0007669"/>
    <property type="project" value="InterPro"/>
</dbReference>
<feature type="region of interest" description="Disordered" evidence="5">
    <location>
        <begin position="1"/>
        <end position="66"/>
    </location>
</feature>
<keyword evidence="8" id="KW-1185">Reference proteome</keyword>
<organism evidence="7 8">
    <name type="scientific">Plasmodiophora brassicae</name>
    <name type="common">Clubroot disease agent</name>
    <dbReference type="NCBI Taxonomy" id="37360"/>
    <lineage>
        <taxon>Eukaryota</taxon>
        <taxon>Sar</taxon>
        <taxon>Rhizaria</taxon>
        <taxon>Endomyxa</taxon>
        <taxon>Phytomyxea</taxon>
        <taxon>Plasmodiophorida</taxon>
        <taxon>Plasmodiophoridae</taxon>
        <taxon>Plasmodiophora</taxon>
    </lineage>
</organism>
<sequence>MPRRRPISGAAKKSILKAKRAARRQQAAHGHDDDDDADAEQAPPATTALGRESPVPAAADRRTWVQREPRAVIEARKLTSLQPLHRDPNGTRLSWRELTARHPISIPERPPWTYSMTKEQLDENETVAFRRWLADLDATYDRNALNFFEHNLEVWRQLWRTIETSHIICIVCDVRHPMFFFHLGLYRYVVHRHHKPVVVVLNKSDLVPDRFVRQWTAFFEANFPMLRVVSFSSRQVVRITDDDECKLSDTVPDDSCEDASDTSADEDMAEHGRRHSADRTAGTSVPDVRERVRGGKRRFRSTFQAIGRGRLFDVCTSLLSVGAVVEPMTLDESAQTRPDVGKRHVIGMVGMPSSGKSSMVNALIGKHVVSTSRTPGHTKHFQTMILDENWVLMDCPGLVFPTVGEPRALQIVMGLYPLAQVAEPYSVVQFIAERIEVPLHDIYGLSPPTATDGTTLPWSAYSICERVALQKGWLSAKGTGRPNAHRGAIAILTDVVDGRVLLAFHPPPGVNPDISQCLLSDGHTSIK</sequence>
<protein>
    <recommendedName>
        <fullName evidence="4">Guanine nucleotide-binding protein-like 1</fullName>
    </recommendedName>
</protein>
<evidence type="ECO:0000256" key="4">
    <source>
        <dbReference type="ARBA" id="ARBA00039902"/>
    </source>
</evidence>
<dbReference type="InterPro" id="IPR006073">
    <property type="entry name" value="GTP-bd"/>
</dbReference>
<evidence type="ECO:0000256" key="1">
    <source>
        <dbReference type="ARBA" id="ARBA00022741"/>
    </source>
</evidence>
<gene>
    <name evidence="7" type="ORF">PBRA_003500</name>
</gene>
<dbReference type="OrthoDB" id="391988at2759"/>
<dbReference type="EMBL" id="CDSF01000155">
    <property type="protein sequence ID" value="CEP03893.1"/>
    <property type="molecule type" value="Genomic_DNA"/>
</dbReference>
<evidence type="ECO:0000256" key="2">
    <source>
        <dbReference type="ARBA" id="ARBA00023134"/>
    </source>
</evidence>
<feature type="domain" description="G" evidence="6">
    <location>
        <begin position="346"/>
        <end position="399"/>
    </location>
</feature>
<dbReference type="STRING" id="37360.A0A0G4J8E2"/>
<dbReference type="Pfam" id="PF01926">
    <property type="entry name" value="MMR_HSR1"/>
    <property type="match status" value="1"/>
</dbReference>
<dbReference type="PANTHER" id="PTHR45709:SF3">
    <property type="entry name" value="GUANINE NUCLEOTIDE-BINDING PROTEIN-LIKE 1"/>
    <property type="match status" value="1"/>
</dbReference>
<accession>A0A0G4J8E2</accession>
<reference evidence="7 8" key="1">
    <citation type="submission" date="2015-02" db="EMBL/GenBank/DDBJ databases">
        <authorList>
            <person name="Chooi Y.-H."/>
        </authorList>
    </citation>
    <scope>NUCLEOTIDE SEQUENCE [LARGE SCALE GENOMIC DNA]</scope>
    <source>
        <strain evidence="7">E3</strain>
    </source>
</reference>
<dbReference type="SUPFAM" id="SSF52540">
    <property type="entry name" value="P-loop containing nucleoside triphosphate hydrolases"/>
    <property type="match status" value="1"/>
</dbReference>
<feature type="compositionally biased region" description="Acidic residues" evidence="5">
    <location>
        <begin position="251"/>
        <end position="268"/>
    </location>
</feature>
<dbReference type="Proteomes" id="UP000039324">
    <property type="component" value="Unassembled WGS sequence"/>
</dbReference>
<dbReference type="PANTHER" id="PTHR45709">
    <property type="entry name" value="LARGE SUBUNIT GTPASE 1 HOMOLOG-RELATED"/>
    <property type="match status" value="1"/>
</dbReference>
<keyword evidence="1" id="KW-0547">Nucleotide-binding</keyword>
<feature type="compositionally biased region" description="Basic and acidic residues" evidence="5">
    <location>
        <begin position="269"/>
        <end position="278"/>
    </location>
</feature>
<proteinExistence type="predicted"/>
<dbReference type="AlphaFoldDB" id="A0A0G4J8E2"/>
<keyword evidence="2" id="KW-0342">GTP-binding</keyword>
<evidence type="ECO:0000313" key="8">
    <source>
        <dbReference type="Proteomes" id="UP000039324"/>
    </source>
</evidence>
<name>A0A0G4J8E2_PLABS</name>
<dbReference type="Gene3D" id="3.40.50.300">
    <property type="entry name" value="P-loop containing nucleotide triphosphate hydrolases"/>
    <property type="match status" value="1"/>
</dbReference>
<dbReference type="InterPro" id="IPR027417">
    <property type="entry name" value="P-loop_NTPase"/>
</dbReference>
<evidence type="ECO:0000256" key="3">
    <source>
        <dbReference type="ARBA" id="ARBA00037770"/>
    </source>
</evidence>
<evidence type="ECO:0000256" key="5">
    <source>
        <dbReference type="SAM" id="MobiDB-lite"/>
    </source>
</evidence>
<feature type="region of interest" description="Disordered" evidence="5">
    <location>
        <begin position="249"/>
        <end position="287"/>
    </location>
</feature>
<dbReference type="OMA" id="CDFPVRP"/>
<dbReference type="InterPro" id="IPR043358">
    <property type="entry name" value="GNL1-like"/>
</dbReference>
<comment type="function">
    <text evidence="3">Possible regulatory or functional link with the histocompatibility cluster.</text>
</comment>
<evidence type="ECO:0000313" key="7">
    <source>
        <dbReference type="EMBL" id="CEP03893.1"/>
    </source>
</evidence>
<feature type="compositionally biased region" description="Basic residues" evidence="5">
    <location>
        <begin position="14"/>
        <end position="23"/>
    </location>
</feature>
<dbReference type="GO" id="GO:0005525">
    <property type="term" value="F:GTP binding"/>
    <property type="evidence" value="ECO:0007669"/>
    <property type="project" value="UniProtKB-KW"/>
</dbReference>